<name>A0A0A8YRD1_ARUDO</name>
<sequence length="20" mass="2401">MIPFNFRPVALYLHTHAHHV</sequence>
<organism evidence="1">
    <name type="scientific">Arundo donax</name>
    <name type="common">Giant reed</name>
    <name type="synonym">Donax arundinaceus</name>
    <dbReference type="NCBI Taxonomy" id="35708"/>
    <lineage>
        <taxon>Eukaryota</taxon>
        <taxon>Viridiplantae</taxon>
        <taxon>Streptophyta</taxon>
        <taxon>Embryophyta</taxon>
        <taxon>Tracheophyta</taxon>
        <taxon>Spermatophyta</taxon>
        <taxon>Magnoliopsida</taxon>
        <taxon>Liliopsida</taxon>
        <taxon>Poales</taxon>
        <taxon>Poaceae</taxon>
        <taxon>PACMAD clade</taxon>
        <taxon>Arundinoideae</taxon>
        <taxon>Arundineae</taxon>
        <taxon>Arundo</taxon>
    </lineage>
</organism>
<accession>A0A0A8YRD1</accession>
<evidence type="ECO:0000313" key="1">
    <source>
        <dbReference type="EMBL" id="JAD24942.1"/>
    </source>
</evidence>
<dbReference type="EMBL" id="GBRH01272953">
    <property type="protein sequence ID" value="JAD24942.1"/>
    <property type="molecule type" value="Transcribed_RNA"/>
</dbReference>
<proteinExistence type="predicted"/>
<protein>
    <submittedName>
        <fullName evidence="1">Uncharacterized protein</fullName>
    </submittedName>
</protein>
<dbReference type="AlphaFoldDB" id="A0A0A8YRD1"/>
<reference evidence="1" key="2">
    <citation type="journal article" date="2015" name="Data Brief">
        <title>Shoot transcriptome of the giant reed, Arundo donax.</title>
        <authorList>
            <person name="Barrero R.A."/>
            <person name="Guerrero F.D."/>
            <person name="Moolhuijzen P."/>
            <person name="Goolsby J.A."/>
            <person name="Tidwell J."/>
            <person name="Bellgard S.E."/>
            <person name="Bellgard M.I."/>
        </authorList>
    </citation>
    <scope>NUCLEOTIDE SEQUENCE</scope>
    <source>
        <tissue evidence="1">Shoot tissue taken approximately 20 cm above the soil surface</tissue>
    </source>
</reference>
<reference evidence="1" key="1">
    <citation type="submission" date="2014-09" db="EMBL/GenBank/DDBJ databases">
        <authorList>
            <person name="Magalhaes I.L.F."/>
            <person name="Oliveira U."/>
            <person name="Santos F.R."/>
            <person name="Vidigal T.H.D.A."/>
            <person name="Brescovit A.D."/>
            <person name="Santos A.J."/>
        </authorList>
    </citation>
    <scope>NUCLEOTIDE SEQUENCE</scope>
    <source>
        <tissue evidence="1">Shoot tissue taken approximately 20 cm above the soil surface</tissue>
    </source>
</reference>